<dbReference type="CDD" id="cd06170">
    <property type="entry name" value="LuxR_C_like"/>
    <property type="match status" value="1"/>
</dbReference>
<dbReference type="EMBL" id="QFFJ01000002">
    <property type="protein sequence ID" value="RBL88663.1"/>
    <property type="molecule type" value="Genomic_DNA"/>
</dbReference>
<dbReference type="GO" id="GO:0003677">
    <property type="term" value="F:DNA binding"/>
    <property type="evidence" value="ECO:0007669"/>
    <property type="project" value="UniProtKB-KW"/>
</dbReference>
<dbReference type="GO" id="GO:0000160">
    <property type="term" value="P:phosphorelay signal transduction system"/>
    <property type="evidence" value="ECO:0007669"/>
    <property type="project" value="InterPro"/>
</dbReference>
<dbReference type="Proteomes" id="UP000253410">
    <property type="component" value="Unassembled WGS sequence"/>
</dbReference>
<dbReference type="InterPro" id="IPR001789">
    <property type="entry name" value="Sig_transdc_resp-reg_receiver"/>
</dbReference>
<evidence type="ECO:0000256" key="4">
    <source>
        <dbReference type="ARBA" id="ARBA00023163"/>
    </source>
</evidence>
<dbReference type="Gene3D" id="3.40.50.2300">
    <property type="match status" value="1"/>
</dbReference>
<gene>
    <name evidence="8" type="ORF">DF182_19025</name>
</gene>
<dbReference type="InterPro" id="IPR011006">
    <property type="entry name" value="CheY-like_superfamily"/>
</dbReference>
<dbReference type="SMART" id="SM00448">
    <property type="entry name" value="REC"/>
    <property type="match status" value="1"/>
</dbReference>
<dbReference type="PROSITE" id="PS50110">
    <property type="entry name" value="RESPONSE_REGULATORY"/>
    <property type="match status" value="1"/>
</dbReference>
<feature type="domain" description="HTH luxR-type" evidence="6">
    <location>
        <begin position="144"/>
        <end position="209"/>
    </location>
</feature>
<evidence type="ECO:0000256" key="1">
    <source>
        <dbReference type="ARBA" id="ARBA00022553"/>
    </source>
</evidence>
<dbReference type="SUPFAM" id="SSF52172">
    <property type="entry name" value="CheY-like"/>
    <property type="match status" value="1"/>
</dbReference>
<keyword evidence="2" id="KW-0805">Transcription regulation</keyword>
<dbReference type="PROSITE" id="PS50043">
    <property type="entry name" value="HTH_LUXR_2"/>
    <property type="match status" value="1"/>
</dbReference>
<dbReference type="CDD" id="cd17535">
    <property type="entry name" value="REC_NarL-like"/>
    <property type="match status" value="1"/>
</dbReference>
<evidence type="ECO:0000313" key="8">
    <source>
        <dbReference type="EMBL" id="RBL88663.1"/>
    </source>
</evidence>
<evidence type="ECO:0000259" key="6">
    <source>
        <dbReference type="PROSITE" id="PS50043"/>
    </source>
</evidence>
<reference evidence="8 9" key="1">
    <citation type="submission" date="2018-05" db="EMBL/GenBank/DDBJ databases">
        <title>Chitinophaga sp. K3CV102501T nov., isolated from isolated from a monsoon evergreen broad-leaved forest soil.</title>
        <authorList>
            <person name="Lv Y."/>
        </authorList>
    </citation>
    <scope>NUCLEOTIDE SEQUENCE [LARGE SCALE GENOMIC DNA]</scope>
    <source>
        <strain evidence="8 9">GDMCC 1.1325</strain>
    </source>
</reference>
<dbReference type="SMART" id="SM00421">
    <property type="entry name" value="HTH_LUXR"/>
    <property type="match status" value="1"/>
</dbReference>
<dbReference type="PANTHER" id="PTHR43214">
    <property type="entry name" value="TWO-COMPONENT RESPONSE REGULATOR"/>
    <property type="match status" value="1"/>
</dbReference>
<dbReference type="InterPro" id="IPR000792">
    <property type="entry name" value="Tscrpt_reg_LuxR_C"/>
</dbReference>
<name>A0A365XQN5_9BACT</name>
<keyword evidence="4" id="KW-0804">Transcription</keyword>
<feature type="domain" description="Response regulatory" evidence="7">
    <location>
        <begin position="3"/>
        <end position="119"/>
    </location>
</feature>
<evidence type="ECO:0000259" key="7">
    <source>
        <dbReference type="PROSITE" id="PS50110"/>
    </source>
</evidence>
<dbReference type="OrthoDB" id="1013073at2"/>
<dbReference type="Pfam" id="PF00196">
    <property type="entry name" value="GerE"/>
    <property type="match status" value="1"/>
</dbReference>
<evidence type="ECO:0000256" key="5">
    <source>
        <dbReference type="PROSITE-ProRule" id="PRU00169"/>
    </source>
</evidence>
<dbReference type="InterPro" id="IPR058245">
    <property type="entry name" value="NreC/VraR/RcsB-like_REC"/>
</dbReference>
<dbReference type="Pfam" id="PF00072">
    <property type="entry name" value="Response_reg"/>
    <property type="match status" value="1"/>
</dbReference>
<feature type="modified residue" description="4-aspartylphosphate" evidence="5">
    <location>
        <position position="54"/>
    </location>
</feature>
<dbReference type="GO" id="GO:0006355">
    <property type="term" value="P:regulation of DNA-templated transcription"/>
    <property type="evidence" value="ECO:0007669"/>
    <property type="project" value="InterPro"/>
</dbReference>
<protein>
    <submittedName>
        <fullName evidence="8">DNA-binding response regulator</fullName>
    </submittedName>
</protein>
<dbReference type="InterPro" id="IPR016032">
    <property type="entry name" value="Sig_transdc_resp-reg_C-effctor"/>
</dbReference>
<sequence>MPSFLIAEDHGVVRMGAMLMIKELYPHAEIEEAETFDEAIKKLEKQFFDMLLLDIHIPGGDTILMVPSVKLRQPQTAILIFSSYNEVVYAPEYLKAGADGYLSKSAPPEEFKSAIQKIFRGKKYISEALQDKLVSELLKPKNVLTGEPAPLSQRETEVMNLLIKGASAKEIKQALNIHDSTISTYKTRIFEKMQVTNVIELAEKIKMAGPVYKSNNHHLARMKQTNPVEEG</sequence>
<comment type="caution">
    <text evidence="8">The sequence shown here is derived from an EMBL/GenBank/DDBJ whole genome shotgun (WGS) entry which is preliminary data.</text>
</comment>
<dbReference type="SUPFAM" id="SSF46894">
    <property type="entry name" value="C-terminal effector domain of the bipartite response regulators"/>
    <property type="match status" value="1"/>
</dbReference>
<keyword evidence="3 8" id="KW-0238">DNA-binding</keyword>
<dbReference type="InterPro" id="IPR039420">
    <property type="entry name" value="WalR-like"/>
</dbReference>
<evidence type="ECO:0000313" key="9">
    <source>
        <dbReference type="Proteomes" id="UP000253410"/>
    </source>
</evidence>
<organism evidence="8 9">
    <name type="scientific">Chitinophaga flava</name>
    <dbReference type="NCBI Taxonomy" id="2259036"/>
    <lineage>
        <taxon>Bacteria</taxon>
        <taxon>Pseudomonadati</taxon>
        <taxon>Bacteroidota</taxon>
        <taxon>Chitinophagia</taxon>
        <taxon>Chitinophagales</taxon>
        <taxon>Chitinophagaceae</taxon>
        <taxon>Chitinophaga</taxon>
    </lineage>
</organism>
<dbReference type="PANTHER" id="PTHR43214:SF41">
    <property type="entry name" value="NITRATE_NITRITE RESPONSE REGULATOR PROTEIN NARP"/>
    <property type="match status" value="1"/>
</dbReference>
<evidence type="ECO:0000256" key="3">
    <source>
        <dbReference type="ARBA" id="ARBA00023125"/>
    </source>
</evidence>
<proteinExistence type="predicted"/>
<keyword evidence="1 5" id="KW-0597">Phosphoprotein</keyword>
<accession>A0A365XQN5</accession>
<dbReference type="AlphaFoldDB" id="A0A365XQN5"/>
<keyword evidence="9" id="KW-1185">Reference proteome</keyword>
<evidence type="ECO:0000256" key="2">
    <source>
        <dbReference type="ARBA" id="ARBA00023015"/>
    </source>
</evidence>
<dbReference type="PRINTS" id="PR00038">
    <property type="entry name" value="HTHLUXR"/>
</dbReference>
<dbReference type="RefSeq" id="WP_113617408.1">
    <property type="nucleotide sequence ID" value="NZ_QFFJ01000002.1"/>
</dbReference>